<dbReference type="Proteomes" id="UP000553706">
    <property type="component" value="Unassembled WGS sequence"/>
</dbReference>
<proteinExistence type="inferred from homology"/>
<reference evidence="10 11" key="1">
    <citation type="submission" date="2020-08" db="EMBL/GenBank/DDBJ databases">
        <title>Genomic Encyclopedia of Type Strains, Phase IV (KMG-IV): sequencing the most valuable type-strain genomes for metagenomic binning, comparative biology and taxonomic classification.</title>
        <authorList>
            <person name="Goeker M."/>
        </authorList>
    </citation>
    <scope>NUCLEOTIDE SEQUENCE [LARGE SCALE GENOMIC DNA]</scope>
    <source>
        <strain evidence="10 11">DSM 27026</strain>
    </source>
</reference>
<keyword evidence="2 9" id="KW-0533">Nickel</keyword>
<gene>
    <name evidence="10" type="ORF">HNP71_001809</name>
</gene>
<dbReference type="PANTHER" id="PTHR30302:SF1">
    <property type="entry name" value="HYDROGENASE 2 MATURATION PROTEASE"/>
    <property type="match status" value="1"/>
</dbReference>
<keyword evidence="4 9" id="KW-0479">Metal-binding</keyword>
<protein>
    <recommendedName>
        <fullName evidence="8">Hydrogenase expression/formation protein HupD</fullName>
    </recommendedName>
</protein>
<dbReference type="GO" id="GO:0016485">
    <property type="term" value="P:protein processing"/>
    <property type="evidence" value="ECO:0007669"/>
    <property type="project" value="InterPro"/>
</dbReference>
<dbReference type="Gene3D" id="3.40.50.1450">
    <property type="entry name" value="HybD-like"/>
    <property type="match status" value="1"/>
</dbReference>
<comment type="function">
    <text evidence="7">Not known. Could be involved in the processing of hydrogenase.</text>
</comment>
<dbReference type="CDD" id="cd06062">
    <property type="entry name" value="H2MP_MemB-H2up"/>
    <property type="match status" value="1"/>
</dbReference>
<dbReference type="EMBL" id="JACHFJ010000007">
    <property type="protein sequence ID" value="MBB5373549.1"/>
    <property type="molecule type" value="Genomic_DNA"/>
</dbReference>
<evidence type="ECO:0000256" key="5">
    <source>
        <dbReference type="ARBA" id="ARBA00022750"/>
    </source>
</evidence>
<organism evidence="10 11">
    <name type="scientific">Acidocella aromatica</name>
    <dbReference type="NCBI Taxonomy" id="1303579"/>
    <lineage>
        <taxon>Bacteria</taxon>
        <taxon>Pseudomonadati</taxon>
        <taxon>Pseudomonadota</taxon>
        <taxon>Alphaproteobacteria</taxon>
        <taxon>Acetobacterales</taxon>
        <taxon>Acidocellaceae</taxon>
        <taxon>Acidocella</taxon>
    </lineage>
</organism>
<evidence type="ECO:0000256" key="7">
    <source>
        <dbReference type="ARBA" id="ARBA00058324"/>
    </source>
</evidence>
<dbReference type="InterPro" id="IPR000671">
    <property type="entry name" value="Peptidase_A31"/>
</dbReference>
<dbReference type="NCBIfam" id="TIGR00140">
    <property type="entry name" value="hupD"/>
    <property type="match status" value="1"/>
</dbReference>
<feature type="binding site" evidence="9">
    <location>
        <position position="63"/>
    </location>
    <ligand>
        <name>Ni(2+)</name>
        <dbReference type="ChEBI" id="CHEBI:49786"/>
    </ligand>
</feature>
<evidence type="ECO:0000313" key="11">
    <source>
        <dbReference type="Proteomes" id="UP000553706"/>
    </source>
</evidence>
<keyword evidence="11" id="KW-1185">Reference proteome</keyword>
<evidence type="ECO:0000256" key="4">
    <source>
        <dbReference type="ARBA" id="ARBA00022723"/>
    </source>
</evidence>
<dbReference type="Pfam" id="PF01750">
    <property type="entry name" value="HycI"/>
    <property type="match status" value="1"/>
</dbReference>
<keyword evidence="5" id="KW-0064">Aspartyl protease</keyword>
<dbReference type="GO" id="GO:0008047">
    <property type="term" value="F:enzyme activator activity"/>
    <property type="evidence" value="ECO:0007669"/>
    <property type="project" value="InterPro"/>
</dbReference>
<name>A0A840VMZ4_9PROT</name>
<keyword evidence="3 10" id="KW-0645">Protease</keyword>
<evidence type="ECO:0000256" key="8">
    <source>
        <dbReference type="ARBA" id="ARBA00067626"/>
    </source>
</evidence>
<dbReference type="PRINTS" id="PR00446">
    <property type="entry name" value="HYDRGNUPTAKE"/>
</dbReference>
<comment type="similarity">
    <text evidence="1">Belongs to the peptidase A31 family.</text>
</comment>
<accession>A0A840VMZ4</accession>
<dbReference type="FunFam" id="3.40.50.1450:FF:000002">
    <property type="entry name" value="Hydrogenase 1 maturation protease"/>
    <property type="match status" value="1"/>
</dbReference>
<evidence type="ECO:0000256" key="3">
    <source>
        <dbReference type="ARBA" id="ARBA00022670"/>
    </source>
</evidence>
<dbReference type="InterPro" id="IPR023430">
    <property type="entry name" value="Pept_HybD-like_dom_sf"/>
</dbReference>
<dbReference type="SUPFAM" id="SSF53163">
    <property type="entry name" value="HybD-like"/>
    <property type="match status" value="1"/>
</dbReference>
<evidence type="ECO:0000256" key="1">
    <source>
        <dbReference type="ARBA" id="ARBA00006814"/>
    </source>
</evidence>
<dbReference type="NCBIfam" id="TIGR00072">
    <property type="entry name" value="hydrog_prot"/>
    <property type="match status" value="1"/>
</dbReference>
<evidence type="ECO:0000256" key="9">
    <source>
        <dbReference type="PIRSR" id="PIRSR604419-1"/>
    </source>
</evidence>
<dbReference type="PANTHER" id="PTHR30302">
    <property type="entry name" value="HYDROGENASE 1 MATURATION PROTEASE"/>
    <property type="match status" value="1"/>
</dbReference>
<evidence type="ECO:0000256" key="6">
    <source>
        <dbReference type="ARBA" id="ARBA00022801"/>
    </source>
</evidence>
<keyword evidence="6 10" id="KW-0378">Hydrolase</keyword>
<dbReference type="GO" id="GO:0046872">
    <property type="term" value="F:metal ion binding"/>
    <property type="evidence" value="ECO:0007669"/>
    <property type="project" value="UniProtKB-KW"/>
</dbReference>
<feature type="binding site" evidence="9">
    <location>
        <position position="17"/>
    </location>
    <ligand>
        <name>Ni(2+)</name>
        <dbReference type="ChEBI" id="CHEBI:49786"/>
    </ligand>
</feature>
<dbReference type="GO" id="GO:0004190">
    <property type="term" value="F:aspartic-type endopeptidase activity"/>
    <property type="evidence" value="ECO:0007669"/>
    <property type="project" value="UniProtKB-KW"/>
</dbReference>
<feature type="binding site" evidence="9">
    <location>
        <position position="94"/>
    </location>
    <ligand>
        <name>Ni(2+)</name>
        <dbReference type="ChEBI" id="CHEBI:49786"/>
    </ligand>
</feature>
<dbReference type="RefSeq" id="WP_183266552.1">
    <property type="nucleotide sequence ID" value="NZ_JACHFJ010000007.1"/>
</dbReference>
<sequence>MRNITILGVGNILWADEGFGVRAVETLHARYVFPENVKLVDGGTQGLALLPLVEDTDVLIILDAVDFGREPGELVLVEDDDVPQCLTAKKMSLHQTSMVDVLGLARLKDTLPLHIRLIGVQPLDLENYGGSVTAPVRAQIDAAIAEAISYLSRFGVVPRLRTTRDAAASLGPDSVALENYEAGSFA</sequence>
<evidence type="ECO:0000256" key="2">
    <source>
        <dbReference type="ARBA" id="ARBA00022596"/>
    </source>
</evidence>
<evidence type="ECO:0000313" key="10">
    <source>
        <dbReference type="EMBL" id="MBB5373549.1"/>
    </source>
</evidence>
<dbReference type="AlphaFoldDB" id="A0A840VMZ4"/>
<comment type="caution">
    <text evidence="10">The sequence shown here is derived from an EMBL/GenBank/DDBJ whole genome shotgun (WGS) entry which is preliminary data.</text>
</comment>
<dbReference type="InterPro" id="IPR004419">
    <property type="entry name" value="Pept_A31_hyd_express"/>
</dbReference>